<dbReference type="Gramene" id="NC3G0197390.1">
    <property type="protein sequence ID" value="NC3G0197390.1:cds"/>
    <property type="gene ID" value="NC3G0197390"/>
</dbReference>
<dbReference type="AlphaFoldDB" id="A0A5K1BAT7"/>
<dbReference type="Pfam" id="PF14223">
    <property type="entry name" value="Retrotran_gag_2"/>
    <property type="match status" value="1"/>
</dbReference>
<gene>
    <name evidence="2" type="ORF">NYM_LOCUS14536</name>
</gene>
<dbReference type="EMBL" id="LR721781">
    <property type="protein sequence ID" value="VVW11928.1"/>
    <property type="molecule type" value="Genomic_DNA"/>
</dbReference>
<evidence type="ECO:0000313" key="2">
    <source>
        <dbReference type="EMBL" id="VVW11928.1"/>
    </source>
</evidence>
<dbReference type="GO" id="GO:0008270">
    <property type="term" value="F:zinc ion binding"/>
    <property type="evidence" value="ECO:0007669"/>
    <property type="project" value="InterPro"/>
</dbReference>
<protein>
    <recommendedName>
        <fullName evidence="1">Retrovirus-related Pol polyprotein from transposon TNT 1-94-like beta-barrel domain-containing protein</fullName>
    </recommendedName>
</protein>
<dbReference type="InterPro" id="IPR036875">
    <property type="entry name" value="Znf_CCHC_sf"/>
</dbReference>
<dbReference type="SUPFAM" id="SSF57756">
    <property type="entry name" value="Retrovirus zinc finger-like domains"/>
    <property type="match status" value="1"/>
</dbReference>
<sequence length="225" mass="25057">MDVYINKAKAIAHQLAIASKPVDEDDLILQILRGLPSEYLYFNVSMETRKDSVSLNELHGFLLIQEANLKEDDSQTFESIMPAANIASKQVYNKQTNYRGRSRNNYQSRGGVRKSEQYKGDRLVCQICGKVGHIAKFCSSYTNLLKEKEITSPQAYHAVSSSTLNQDIGYNNWYLDSGATHHITNDINNLSIHAKYKGGDAVKIGDGSGLRIVHIGSSKTSQNLV</sequence>
<dbReference type="Pfam" id="PF22936">
    <property type="entry name" value="Pol_BBD"/>
    <property type="match status" value="1"/>
</dbReference>
<reference evidence="2" key="1">
    <citation type="submission" date="2019-09" db="EMBL/GenBank/DDBJ databases">
        <authorList>
            <person name="Zhang L."/>
        </authorList>
    </citation>
    <scope>NUCLEOTIDE SEQUENCE</scope>
</reference>
<feature type="domain" description="Retrovirus-related Pol polyprotein from transposon TNT 1-94-like beta-barrel" evidence="1">
    <location>
        <begin position="173"/>
        <end position="219"/>
    </location>
</feature>
<dbReference type="InterPro" id="IPR054722">
    <property type="entry name" value="PolX-like_BBD"/>
</dbReference>
<proteinExistence type="predicted"/>
<organism evidence="2">
    <name type="scientific">Nymphaea colorata</name>
    <name type="common">pocket water lily</name>
    <dbReference type="NCBI Taxonomy" id="210225"/>
    <lineage>
        <taxon>Eukaryota</taxon>
        <taxon>Viridiplantae</taxon>
        <taxon>Streptophyta</taxon>
        <taxon>Embryophyta</taxon>
        <taxon>Tracheophyta</taxon>
        <taxon>Spermatophyta</taxon>
        <taxon>Magnoliopsida</taxon>
        <taxon>Nymphaeales</taxon>
        <taxon>Nymphaeaceae</taxon>
        <taxon>Nymphaea</taxon>
    </lineage>
</organism>
<dbReference type="PANTHER" id="PTHR47481">
    <property type="match status" value="1"/>
</dbReference>
<dbReference type="PANTHER" id="PTHR47481:SF31">
    <property type="entry name" value="OS01G0873500 PROTEIN"/>
    <property type="match status" value="1"/>
</dbReference>
<name>A0A5K1BAT7_9MAGN</name>
<dbReference type="GO" id="GO:0003676">
    <property type="term" value="F:nucleic acid binding"/>
    <property type="evidence" value="ECO:0007669"/>
    <property type="project" value="InterPro"/>
</dbReference>
<accession>A0A5K1BAT7</accession>
<evidence type="ECO:0000259" key="1">
    <source>
        <dbReference type="Pfam" id="PF22936"/>
    </source>
</evidence>